<gene>
    <name evidence="2" type="ORF">AB1Y20_021413</name>
</gene>
<proteinExistence type="predicted"/>
<sequence length="273" mass="29528">MAVAAEQEAVPRVEMKANQLESGNNSATLKEEDTSSSSLTSNAHDFFCKCQCACNYSARFSNCLCVSACTFMLPSAILLQQGNLPMGGCAFLLFLTSIAYHWTHNAKFRALDVLMVWLSGSLGMLQCIADIVFDGPNVWLWLALLGIALVAMIDSLPFFYTTINNLDIIALQWHVVLHLLCTASLLCLAFGEQDVIQPVTLLLSPWSASAVLAAALGVGIVPTIRFVRVMMCKAQAVWSDALTLDSNSLLHEKPILSVLPLGPDQRSTAVAMG</sequence>
<evidence type="ECO:0000313" key="2">
    <source>
        <dbReference type="EMBL" id="KAL1521759.1"/>
    </source>
</evidence>
<comment type="caution">
    <text evidence="2">The sequence shown here is derived from an EMBL/GenBank/DDBJ whole genome shotgun (WGS) entry which is preliminary data.</text>
</comment>
<feature type="transmembrane region" description="Helical" evidence="1">
    <location>
        <begin position="114"/>
        <end position="133"/>
    </location>
</feature>
<dbReference type="EMBL" id="JBGBPQ010000007">
    <property type="protein sequence ID" value="KAL1521759.1"/>
    <property type="molecule type" value="Genomic_DNA"/>
</dbReference>
<evidence type="ECO:0008006" key="4">
    <source>
        <dbReference type="Google" id="ProtNLM"/>
    </source>
</evidence>
<keyword evidence="3" id="KW-1185">Reference proteome</keyword>
<evidence type="ECO:0000256" key="1">
    <source>
        <dbReference type="SAM" id="Phobius"/>
    </source>
</evidence>
<feature type="transmembrane region" description="Helical" evidence="1">
    <location>
        <begin position="139"/>
        <end position="159"/>
    </location>
</feature>
<reference evidence="2 3" key="1">
    <citation type="journal article" date="2024" name="Science">
        <title>Giant polyketide synthase enzymes in the biosynthesis of giant marine polyether toxins.</title>
        <authorList>
            <person name="Fallon T.R."/>
            <person name="Shende V.V."/>
            <person name="Wierzbicki I.H."/>
            <person name="Pendleton A.L."/>
            <person name="Watervoot N.F."/>
            <person name="Auber R.P."/>
            <person name="Gonzalez D.J."/>
            <person name="Wisecaver J.H."/>
            <person name="Moore B.S."/>
        </authorList>
    </citation>
    <scope>NUCLEOTIDE SEQUENCE [LARGE SCALE GENOMIC DNA]</scope>
    <source>
        <strain evidence="2 3">12B1</strain>
    </source>
</reference>
<protein>
    <recommendedName>
        <fullName evidence="4">Glycerophosphocholine acyltransferase 1</fullName>
    </recommendedName>
</protein>
<evidence type="ECO:0000313" key="3">
    <source>
        <dbReference type="Proteomes" id="UP001515480"/>
    </source>
</evidence>
<feature type="transmembrane region" description="Helical" evidence="1">
    <location>
        <begin position="84"/>
        <end position="102"/>
    </location>
</feature>
<keyword evidence="1" id="KW-0472">Membrane</keyword>
<dbReference type="Proteomes" id="UP001515480">
    <property type="component" value="Unassembled WGS sequence"/>
</dbReference>
<dbReference type="AlphaFoldDB" id="A0AB34JIM0"/>
<feature type="transmembrane region" description="Helical" evidence="1">
    <location>
        <begin position="203"/>
        <end position="224"/>
    </location>
</feature>
<name>A0AB34JIM0_PRYPA</name>
<feature type="transmembrane region" description="Helical" evidence="1">
    <location>
        <begin position="171"/>
        <end position="191"/>
    </location>
</feature>
<keyword evidence="1" id="KW-0812">Transmembrane</keyword>
<keyword evidence="1" id="KW-1133">Transmembrane helix</keyword>
<accession>A0AB34JIM0</accession>
<organism evidence="2 3">
    <name type="scientific">Prymnesium parvum</name>
    <name type="common">Toxic golden alga</name>
    <dbReference type="NCBI Taxonomy" id="97485"/>
    <lineage>
        <taxon>Eukaryota</taxon>
        <taxon>Haptista</taxon>
        <taxon>Haptophyta</taxon>
        <taxon>Prymnesiophyceae</taxon>
        <taxon>Prymnesiales</taxon>
        <taxon>Prymnesiaceae</taxon>
        <taxon>Prymnesium</taxon>
    </lineage>
</organism>